<dbReference type="GO" id="GO:0032259">
    <property type="term" value="P:methylation"/>
    <property type="evidence" value="ECO:0007669"/>
    <property type="project" value="UniProtKB-KW"/>
</dbReference>
<keyword evidence="5" id="KW-1185">Reference proteome</keyword>
<dbReference type="AlphaFoldDB" id="A0A1I3U6T3"/>
<evidence type="ECO:0000259" key="3">
    <source>
        <dbReference type="Pfam" id="PF13649"/>
    </source>
</evidence>
<keyword evidence="1 4" id="KW-0489">Methyltransferase</keyword>
<reference evidence="4 5" key="1">
    <citation type="submission" date="2016-10" db="EMBL/GenBank/DDBJ databases">
        <authorList>
            <person name="de Groot N.N."/>
        </authorList>
    </citation>
    <scope>NUCLEOTIDE SEQUENCE [LARGE SCALE GENOMIC DNA]</scope>
    <source>
        <strain evidence="4 5">DSM 44468</strain>
    </source>
</reference>
<dbReference type="STRING" id="115433.SAMN05421835_108284"/>
<accession>A0A1I3U6T3</accession>
<dbReference type="CDD" id="cd02440">
    <property type="entry name" value="AdoMet_MTases"/>
    <property type="match status" value="1"/>
</dbReference>
<name>A0A1I3U6T3_9PSEU</name>
<dbReference type="GO" id="GO:0008168">
    <property type="term" value="F:methyltransferase activity"/>
    <property type="evidence" value="ECO:0007669"/>
    <property type="project" value="UniProtKB-KW"/>
</dbReference>
<feature type="domain" description="Methyltransferase" evidence="3">
    <location>
        <begin position="22"/>
        <end position="113"/>
    </location>
</feature>
<evidence type="ECO:0000313" key="4">
    <source>
        <dbReference type="EMBL" id="SFJ78622.1"/>
    </source>
</evidence>
<dbReference type="PANTHER" id="PTHR43861">
    <property type="entry name" value="TRANS-ACONITATE 2-METHYLTRANSFERASE-RELATED"/>
    <property type="match status" value="1"/>
</dbReference>
<evidence type="ECO:0000256" key="2">
    <source>
        <dbReference type="ARBA" id="ARBA00022679"/>
    </source>
</evidence>
<evidence type="ECO:0000256" key="1">
    <source>
        <dbReference type="ARBA" id="ARBA00022603"/>
    </source>
</evidence>
<dbReference type="Gene3D" id="3.40.50.150">
    <property type="entry name" value="Vaccinia Virus protein VP39"/>
    <property type="match status" value="1"/>
</dbReference>
<dbReference type="RefSeq" id="WP_091508376.1">
    <property type="nucleotide sequence ID" value="NZ_CBDQZW010000032.1"/>
</dbReference>
<dbReference type="InterPro" id="IPR041698">
    <property type="entry name" value="Methyltransf_25"/>
</dbReference>
<gene>
    <name evidence="4" type="ORF">SAMN05421835_108284</name>
</gene>
<organism evidence="4 5">
    <name type="scientific">Amycolatopsis sacchari</name>
    <dbReference type="NCBI Taxonomy" id="115433"/>
    <lineage>
        <taxon>Bacteria</taxon>
        <taxon>Bacillati</taxon>
        <taxon>Actinomycetota</taxon>
        <taxon>Actinomycetes</taxon>
        <taxon>Pseudonocardiales</taxon>
        <taxon>Pseudonocardiaceae</taxon>
        <taxon>Amycolatopsis</taxon>
    </lineage>
</organism>
<dbReference type="PANTHER" id="PTHR43861:SF1">
    <property type="entry name" value="TRANS-ACONITATE 2-METHYLTRANSFERASE"/>
    <property type="match status" value="1"/>
</dbReference>
<dbReference type="InterPro" id="IPR029063">
    <property type="entry name" value="SAM-dependent_MTases_sf"/>
</dbReference>
<dbReference type="Pfam" id="PF13649">
    <property type="entry name" value="Methyltransf_25"/>
    <property type="match status" value="1"/>
</dbReference>
<dbReference type="Proteomes" id="UP000199025">
    <property type="component" value="Unassembled WGS sequence"/>
</dbReference>
<evidence type="ECO:0000313" key="5">
    <source>
        <dbReference type="Proteomes" id="UP000199025"/>
    </source>
</evidence>
<proteinExistence type="predicted"/>
<dbReference type="SUPFAM" id="SSF53335">
    <property type="entry name" value="S-adenosyl-L-methionine-dependent methyltransferases"/>
    <property type="match status" value="1"/>
</dbReference>
<dbReference type="OrthoDB" id="9777638at2"/>
<sequence>MPGNPVVEAVLDSITVPPGAFVVDFACGAGQLGLALAARRPDVSVLGVDHAPGLVERARANAPDNARFEVMSIEDLALEDASADVAVSLFGVLQVGEPGKTVRETARILRPGGVLGLAAYVDMRANPLWSATETVLARHLPPDSLPNPVVQPSLAGPDARERLLHEAGFTSVRTRWFDFPLPLPSFEAAWGLAASPGMFPVLNDNAEVREELREAIVSYEGPGGGS</sequence>
<dbReference type="EMBL" id="FORP01000008">
    <property type="protein sequence ID" value="SFJ78622.1"/>
    <property type="molecule type" value="Genomic_DNA"/>
</dbReference>
<protein>
    <submittedName>
        <fullName evidence="4">Methyltransferase domain-containing protein</fullName>
    </submittedName>
</protein>
<keyword evidence="2 4" id="KW-0808">Transferase</keyword>